<accession>A0AAJ0UF15</accession>
<proteinExistence type="predicted"/>
<comment type="caution">
    <text evidence="2">The sequence shown here is derived from an EMBL/GenBank/DDBJ whole genome shotgun (WGS) entry which is preliminary data.</text>
</comment>
<evidence type="ECO:0000313" key="3">
    <source>
        <dbReference type="Proteomes" id="UP001296967"/>
    </source>
</evidence>
<evidence type="ECO:0000313" key="2">
    <source>
        <dbReference type="EMBL" id="MBK5930258.1"/>
    </source>
</evidence>
<feature type="region of interest" description="Disordered" evidence="1">
    <location>
        <begin position="54"/>
        <end position="73"/>
    </location>
</feature>
<reference evidence="2" key="1">
    <citation type="submission" date="2017-05" db="EMBL/GenBank/DDBJ databases">
        <authorList>
            <person name="Imhoff J.F."/>
            <person name="Rahn T."/>
            <person name="Kuenzel S."/>
            <person name="Neulinger S.C."/>
        </authorList>
    </citation>
    <scope>NUCLEOTIDE SEQUENCE</scope>
    <source>
        <strain evidence="2">DSM 4395</strain>
    </source>
</reference>
<protein>
    <submittedName>
        <fullName evidence="2">Uncharacterized protein</fullName>
    </submittedName>
</protein>
<dbReference type="EMBL" id="NHSF01000047">
    <property type="protein sequence ID" value="MBK5930258.1"/>
    <property type="molecule type" value="Genomic_DNA"/>
</dbReference>
<dbReference type="AlphaFoldDB" id="A0AAJ0UF15"/>
<keyword evidence="3" id="KW-1185">Reference proteome</keyword>
<evidence type="ECO:0000256" key="1">
    <source>
        <dbReference type="SAM" id="MobiDB-lite"/>
    </source>
</evidence>
<reference evidence="2" key="2">
    <citation type="journal article" date="2020" name="Microorganisms">
        <title>Osmotic Adaptation and Compatible Solute Biosynthesis of Phototrophic Bacteria as Revealed from Genome Analyses.</title>
        <authorList>
            <person name="Imhoff J.F."/>
            <person name="Rahn T."/>
            <person name="Kunzel S."/>
            <person name="Keller A."/>
            <person name="Neulinger S.C."/>
        </authorList>
    </citation>
    <scope>NUCLEOTIDE SEQUENCE</scope>
    <source>
        <strain evidence="2">DSM 4395</strain>
    </source>
</reference>
<name>A0AAJ0UF15_HALSE</name>
<dbReference type="Proteomes" id="UP001296967">
    <property type="component" value="Unassembled WGS sequence"/>
</dbReference>
<gene>
    <name evidence="2" type="ORF">CCR82_06900</name>
</gene>
<sequence>MGLLGDRRLEQLRKTHERAEIKGDVLTRLVQLALRWIVSDQPLMPAPMIRSSVFTGTPRTGAEARLDPGQGAC</sequence>
<organism evidence="2 3">
    <name type="scientific">Halochromatium salexigens</name>
    <name type="common">Chromatium salexigens</name>
    <dbReference type="NCBI Taxonomy" id="49447"/>
    <lineage>
        <taxon>Bacteria</taxon>
        <taxon>Pseudomonadati</taxon>
        <taxon>Pseudomonadota</taxon>
        <taxon>Gammaproteobacteria</taxon>
        <taxon>Chromatiales</taxon>
        <taxon>Chromatiaceae</taxon>
        <taxon>Halochromatium</taxon>
    </lineage>
</organism>